<dbReference type="AlphaFoldDB" id="A0A2Z7AZ42"/>
<sequence length="273" mass="30952">MFLVDWAVKMRIRSPEFEISICDAKYHVSLKLSAAPHLLSQAAAAAARLRRKIVSGQFDEENPFVLISSVLLVQADEGVSFLVVDRIGDFYRNLPRRADVIVTTVGARHKCQQVVALVMVVAGSRRAIVRVIEEATRVWFEELVADEKRRRLVKWKRCILVASGTSSKGYVALFIQSREISVVSWWSVDASFCLVGTVWFWMFLEMQRLVIASGFVVGNDWFLLTDIYCSRRLLCNDLGEDREAADFFVQWNPIVLPLVPAVGFEVLDSFCRG</sequence>
<evidence type="ECO:0000313" key="2">
    <source>
        <dbReference type="Proteomes" id="UP000250235"/>
    </source>
</evidence>
<protein>
    <submittedName>
        <fullName evidence="1">Uncharacterized protein</fullName>
    </submittedName>
</protein>
<keyword evidence="2" id="KW-1185">Reference proteome</keyword>
<proteinExistence type="predicted"/>
<dbReference type="EMBL" id="KV011190">
    <property type="protein sequence ID" value="KZV26626.1"/>
    <property type="molecule type" value="Genomic_DNA"/>
</dbReference>
<dbReference type="Proteomes" id="UP000250235">
    <property type="component" value="Unassembled WGS sequence"/>
</dbReference>
<name>A0A2Z7AZ42_9LAMI</name>
<reference evidence="1 2" key="1">
    <citation type="journal article" date="2015" name="Proc. Natl. Acad. Sci. U.S.A.">
        <title>The resurrection genome of Boea hygrometrica: A blueprint for survival of dehydration.</title>
        <authorList>
            <person name="Xiao L."/>
            <person name="Yang G."/>
            <person name="Zhang L."/>
            <person name="Yang X."/>
            <person name="Zhao S."/>
            <person name="Ji Z."/>
            <person name="Zhou Q."/>
            <person name="Hu M."/>
            <person name="Wang Y."/>
            <person name="Chen M."/>
            <person name="Xu Y."/>
            <person name="Jin H."/>
            <person name="Xiao X."/>
            <person name="Hu G."/>
            <person name="Bao F."/>
            <person name="Hu Y."/>
            <person name="Wan P."/>
            <person name="Li L."/>
            <person name="Deng X."/>
            <person name="Kuang T."/>
            <person name="Xiang C."/>
            <person name="Zhu J.K."/>
            <person name="Oliver M.J."/>
            <person name="He Y."/>
        </authorList>
    </citation>
    <scope>NUCLEOTIDE SEQUENCE [LARGE SCALE GENOMIC DNA]</scope>
    <source>
        <strain evidence="2">cv. XS01</strain>
    </source>
</reference>
<accession>A0A2Z7AZ42</accession>
<organism evidence="1 2">
    <name type="scientific">Dorcoceras hygrometricum</name>
    <dbReference type="NCBI Taxonomy" id="472368"/>
    <lineage>
        <taxon>Eukaryota</taxon>
        <taxon>Viridiplantae</taxon>
        <taxon>Streptophyta</taxon>
        <taxon>Embryophyta</taxon>
        <taxon>Tracheophyta</taxon>
        <taxon>Spermatophyta</taxon>
        <taxon>Magnoliopsida</taxon>
        <taxon>eudicotyledons</taxon>
        <taxon>Gunneridae</taxon>
        <taxon>Pentapetalae</taxon>
        <taxon>asterids</taxon>
        <taxon>lamiids</taxon>
        <taxon>Lamiales</taxon>
        <taxon>Gesneriaceae</taxon>
        <taxon>Didymocarpoideae</taxon>
        <taxon>Trichosporeae</taxon>
        <taxon>Loxocarpinae</taxon>
        <taxon>Dorcoceras</taxon>
    </lineage>
</organism>
<evidence type="ECO:0000313" key="1">
    <source>
        <dbReference type="EMBL" id="KZV26626.1"/>
    </source>
</evidence>
<gene>
    <name evidence="1" type="ORF">F511_21118</name>
</gene>